<feature type="region of interest" description="Disordered" evidence="1">
    <location>
        <begin position="79"/>
        <end position="141"/>
    </location>
</feature>
<dbReference type="RefSeq" id="WP_015162893.1">
    <property type="nucleotide sequence ID" value="NC_019698.1"/>
</dbReference>
<name>K9URE2_CHAP6</name>
<feature type="compositionally biased region" description="Basic and acidic residues" evidence="1">
    <location>
        <begin position="115"/>
        <end position="125"/>
    </location>
</feature>
<dbReference type="EMBL" id="CP003602">
    <property type="protein sequence ID" value="AFY97243.1"/>
    <property type="molecule type" value="Genomic_DNA"/>
</dbReference>
<sequence length="141" mass="14988">MGYKLEQVEAIASKLRALPAIEPPPKDLTKQEVVKMLAKEIKSLQKRGYTLEQIASSLKGEGLDISTPTLKSYLQKVKTPNKPKVAGKELSKTLPASSTSPTLPAAGASPVAEVAEVKVTGDNKKSHSKSGSLPRPDSVDL</sequence>
<keyword evidence="2" id="KW-0614">Plasmid</keyword>
<proteinExistence type="predicted"/>
<dbReference type="HOGENOM" id="CLU_2069431_0_0_3"/>
<organism evidence="2 3">
    <name type="scientific">Chamaesiphon minutus (strain ATCC 27169 / PCC 6605)</name>
    <dbReference type="NCBI Taxonomy" id="1173020"/>
    <lineage>
        <taxon>Bacteria</taxon>
        <taxon>Bacillati</taxon>
        <taxon>Cyanobacteriota</taxon>
        <taxon>Cyanophyceae</taxon>
        <taxon>Gomontiellales</taxon>
        <taxon>Chamaesiphonaceae</taxon>
        <taxon>Chamaesiphon</taxon>
    </lineage>
</organism>
<evidence type="ECO:0000313" key="2">
    <source>
        <dbReference type="EMBL" id="AFY97243.1"/>
    </source>
</evidence>
<dbReference type="AlphaFoldDB" id="K9URE2"/>
<evidence type="ECO:0000313" key="3">
    <source>
        <dbReference type="Proteomes" id="UP000010366"/>
    </source>
</evidence>
<accession>K9URE2</accession>
<dbReference type="Proteomes" id="UP000010366">
    <property type="component" value="Plasmid pCHA6605.02"/>
</dbReference>
<protein>
    <recommendedName>
        <fullName evidence="4">MobC</fullName>
    </recommendedName>
</protein>
<gene>
    <name evidence="2" type="ORF">Cha6605_6426</name>
</gene>
<geneLocation type="plasmid" evidence="2 3">
    <name>pCHA6605.02</name>
</geneLocation>
<reference evidence="2 3" key="1">
    <citation type="submission" date="2012-05" db="EMBL/GenBank/DDBJ databases">
        <title>Finished plasmid 2 of genome of Chamaesiphon sp. PCC 6605.</title>
        <authorList>
            <consortium name="US DOE Joint Genome Institute"/>
            <person name="Gugger M."/>
            <person name="Coursin T."/>
            <person name="Rippka R."/>
            <person name="Tandeau De Marsac N."/>
            <person name="Huntemann M."/>
            <person name="Wei C.-L."/>
            <person name="Han J."/>
            <person name="Detter J.C."/>
            <person name="Han C."/>
            <person name="Tapia R."/>
            <person name="Chen A."/>
            <person name="Kyrpides N."/>
            <person name="Mavromatis K."/>
            <person name="Markowitz V."/>
            <person name="Szeto E."/>
            <person name="Ivanova N."/>
            <person name="Pagani I."/>
            <person name="Pati A."/>
            <person name="Goodwin L."/>
            <person name="Nordberg H.P."/>
            <person name="Cantor M.N."/>
            <person name="Hua S.X."/>
            <person name="Woyke T."/>
            <person name="Kerfeld C.A."/>
        </authorList>
    </citation>
    <scope>NUCLEOTIDE SEQUENCE [LARGE SCALE GENOMIC DNA]</scope>
    <source>
        <strain evidence="3">ATCC 27169 / PCC 6605</strain>
        <plasmid evidence="3">Plasmid pCHA6605.02</plasmid>
    </source>
</reference>
<dbReference type="KEGG" id="cmp:Cha6605_6426"/>
<evidence type="ECO:0008006" key="4">
    <source>
        <dbReference type="Google" id="ProtNLM"/>
    </source>
</evidence>
<dbReference type="OrthoDB" id="9153068at2"/>
<evidence type="ECO:0000256" key="1">
    <source>
        <dbReference type="SAM" id="MobiDB-lite"/>
    </source>
</evidence>
<keyword evidence="3" id="KW-1185">Reference proteome</keyword>